<dbReference type="AlphaFoldDB" id="A0A544Z4T8"/>
<comment type="similarity">
    <text evidence="1">Belongs to the LysR transcriptional regulatory family.</text>
</comment>
<sequence>MIDVHRLGVLREVARHGSFNRAAAALRLTPSAVSQQIAALERGLGVPVVRRSTRGVVLTEPGRMLVDTAETIAAELTDAQERIDRLSTARARFTIATFASGGRRLLPPALSRFVAEHPEAELTILEREPEDSLPLVREGRADLALAYHFDGLPLIRPDDRSGMAWTPLMADPLRVVLPRTHPLAGRARLQLAELAAERWILGCLKTVDLLRRYAELAGFELRISCSATDYFFAQSLVTAGVGVALIPEISLTPGPDVVAIPLEPPSPSRFIGIATSRRDRGPAQPYVDALCELLSPGGHG</sequence>
<name>A0A544Z4T8_9ACTN</name>
<keyword evidence="2" id="KW-0805">Transcription regulation</keyword>
<dbReference type="InterPro" id="IPR000847">
    <property type="entry name" value="LysR_HTH_N"/>
</dbReference>
<organism evidence="6 7">
    <name type="scientific">Microbispora hainanensis</name>
    <dbReference type="NCBI Taxonomy" id="568844"/>
    <lineage>
        <taxon>Bacteria</taxon>
        <taxon>Bacillati</taxon>
        <taxon>Actinomycetota</taxon>
        <taxon>Actinomycetes</taxon>
        <taxon>Streptosporangiales</taxon>
        <taxon>Streptosporangiaceae</taxon>
        <taxon>Microbispora</taxon>
    </lineage>
</organism>
<dbReference type="GO" id="GO:0032993">
    <property type="term" value="C:protein-DNA complex"/>
    <property type="evidence" value="ECO:0007669"/>
    <property type="project" value="TreeGrafter"/>
</dbReference>
<evidence type="ECO:0000313" key="6">
    <source>
        <dbReference type="EMBL" id="TQS23901.1"/>
    </source>
</evidence>
<gene>
    <name evidence="6" type="ORF">FLX08_02120</name>
</gene>
<dbReference type="PANTHER" id="PTHR30346">
    <property type="entry name" value="TRANSCRIPTIONAL DUAL REGULATOR HCAR-RELATED"/>
    <property type="match status" value="1"/>
</dbReference>
<dbReference type="Proteomes" id="UP000316541">
    <property type="component" value="Unassembled WGS sequence"/>
</dbReference>
<dbReference type="InterPro" id="IPR036390">
    <property type="entry name" value="WH_DNA-bd_sf"/>
</dbReference>
<proteinExistence type="inferred from homology"/>
<evidence type="ECO:0000256" key="4">
    <source>
        <dbReference type="ARBA" id="ARBA00023163"/>
    </source>
</evidence>
<evidence type="ECO:0000256" key="2">
    <source>
        <dbReference type="ARBA" id="ARBA00023015"/>
    </source>
</evidence>
<dbReference type="PROSITE" id="PS50931">
    <property type="entry name" value="HTH_LYSR"/>
    <property type="match status" value="1"/>
</dbReference>
<dbReference type="Gene3D" id="1.10.10.10">
    <property type="entry name" value="Winged helix-like DNA-binding domain superfamily/Winged helix DNA-binding domain"/>
    <property type="match status" value="1"/>
</dbReference>
<evidence type="ECO:0000313" key="7">
    <source>
        <dbReference type="Proteomes" id="UP000316541"/>
    </source>
</evidence>
<dbReference type="EMBL" id="VIRM01000002">
    <property type="protein sequence ID" value="TQS23901.1"/>
    <property type="molecule type" value="Genomic_DNA"/>
</dbReference>
<feature type="domain" description="HTH lysR-type" evidence="5">
    <location>
        <begin position="2"/>
        <end position="59"/>
    </location>
</feature>
<dbReference type="GO" id="GO:0003700">
    <property type="term" value="F:DNA-binding transcription factor activity"/>
    <property type="evidence" value="ECO:0007669"/>
    <property type="project" value="InterPro"/>
</dbReference>
<keyword evidence="4" id="KW-0804">Transcription</keyword>
<protein>
    <submittedName>
        <fullName evidence="6">LysR family transcriptional regulator</fullName>
    </submittedName>
</protein>
<dbReference type="Pfam" id="PF00126">
    <property type="entry name" value="HTH_1"/>
    <property type="match status" value="1"/>
</dbReference>
<dbReference type="PANTHER" id="PTHR30346:SF29">
    <property type="entry name" value="LYSR SUBSTRATE-BINDING"/>
    <property type="match status" value="1"/>
</dbReference>
<dbReference type="FunFam" id="1.10.10.10:FF:000001">
    <property type="entry name" value="LysR family transcriptional regulator"/>
    <property type="match status" value="1"/>
</dbReference>
<accession>A0A544Z4T8</accession>
<comment type="caution">
    <text evidence="6">The sequence shown here is derived from an EMBL/GenBank/DDBJ whole genome shotgun (WGS) entry which is preliminary data.</text>
</comment>
<dbReference type="SUPFAM" id="SSF46785">
    <property type="entry name" value="Winged helix' DNA-binding domain"/>
    <property type="match status" value="1"/>
</dbReference>
<keyword evidence="3" id="KW-0238">DNA-binding</keyword>
<evidence type="ECO:0000259" key="5">
    <source>
        <dbReference type="PROSITE" id="PS50931"/>
    </source>
</evidence>
<dbReference type="Pfam" id="PF03466">
    <property type="entry name" value="LysR_substrate"/>
    <property type="match status" value="1"/>
</dbReference>
<dbReference type="InterPro" id="IPR036388">
    <property type="entry name" value="WH-like_DNA-bd_sf"/>
</dbReference>
<evidence type="ECO:0000256" key="3">
    <source>
        <dbReference type="ARBA" id="ARBA00023125"/>
    </source>
</evidence>
<dbReference type="CDD" id="cd08423">
    <property type="entry name" value="PBP2_LTTR_like_6"/>
    <property type="match status" value="1"/>
</dbReference>
<reference evidence="6 7" key="1">
    <citation type="submission" date="2019-07" db="EMBL/GenBank/DDBJ databases">
        <title>Microbispora hainanensis DSM 45428.</title>
        <authorList>
            <person name="Thawai C."/>
        </authorList>
    </citation>
    <scope>NUCLEOTIDE SEQUENCE [LARGE SCALE GENOMIC DNA]</scope>
    <source>
        <strain evidence="6 7">DSM 45428</strain>
    </source>
</reference>
<dbReference type="Gene3D" id="3.40.190.10">
    <property type="entry name" value="Periplasmic binding protein-like II"/>
    <property type="match status" value="2"/>
</dbReference>
<dbReference type="SUPFAM" id="SSF53850">
    <property type="entry name" value="Periplasmic binding protein-like II"/>
    <property type="match status" value="1"/>
</dbReference>
<evidence type="ECO:0000256" key="1">
    <source>
        <dbReference type="ARBA" id="ARBA00009437"/>
    </source>
</evidence>
<dbReference type="GO" id="GO:0003677">
    <property type="term" value="F:DNA binding"/>
    <property type="evidence" value="ECO:0007669"/>
    <property type="project" value="UniProtKB-KW"/>
</dbReference>
<dbReference type="InterPro" id="IPR005119">
    <property type="entry name" value="LysR_subst-bd"/>
</dbReference>